<dbReference type="Pfam" id="PF05486">
    <property type="entry name" value="SRP9-21"/>
    <property type="match status" value="1"/>
</dbReference>
<name>A0A1Y2EDC1_9PEZI</name>
<dbReference type="AlphaFoldDB" id="A0A1Y2EDC1"/>
<organism evidence="3 4">
    <name type="scientific">Pseudomassariella vexata</name>
    <dbReference type="NCBI Taxonomy" id="1141098"/>
    <lineage>
        <taxon>Eukaryota</taxon>
        <taxon>Fungi</taxon>
        <taxon>Dikarya</taxon>
        <taxon>Ascomycota</taxon>
        <taxon>Pezizomycotina</taxon>
        <taxon>Sordariomycetes</taxon>
        <taxon>Xylariomycetidae</taxon>
        <taxon>Amphisphaeriales</taxon>
        <taxon>Pseudomassariaceae</taxon>
        <taxon>Pseudomassariella</taxon>
    </lineage>
</organism>
<dbReference type="GeneID" id="63779520"/>
<dbReference type="EMBL" id="MCFJ01000002">
    <property type="protein sequence ID" value="ORY69560.1"/>
    <property type="molecule type" value="Genomic_DNA"/>
</dbReference>
<protein>
    <submittedName>
        <fullName evidence="3">Signal recognition particle 9 kDa protein-domain-containing protein</fullName>
    </submittedName>
</protein>
<dbReference type="Proteomes" id="UP000193689">
    <property type="component" value="Unassembled WGS sequence"/>
</dbReference>
<evidence type="ECO:0000259" key="2">
    <source>
        <dbReference type="Pfam" id="PF05486"/>
    </source>
</evidence>
<proteinExistence type="predicted"/>
<dbReference type="RefSeq" id="XP_040719510.1">
    <property type="nucleotide sequence ID" value="XM_040863308.1"/>
</dbReference>
<evidence type="ECO:0000256" key="1">
    <source>
        <dbReference type="SAM" id="MobiDB-lite"/>
    </source>
</evidence>
<reference evidence="3 4" key="1">
    <citation type="submission" date="2016-07" db="EMBL/GenBank/DDBJ databases">
        <title>Pervasive Adenine N6-methylation of Active Genes in Fungi.</title>
        <authorList>
            <consortium name="DOE Joint Genome Institute"/>
            <person name="Mondo S.J."/>
            <person name="Dannebaum R.O."/>
            <person name="Kuo R.C."/>
            <person name="Labutti K."/>
            <person name="Haridas S."/>
            <person name="Kuo A."/>
            <person name="Salamov A."/>
            <person name="Ahrendt S.R."/>
            <person name="Lipzen A."/>
            <person name="Sullivan W."/>
            <person name="Andreopoulos W.B."/>
            <person name="Clum A."/>
            <person name="Lindquist E."/>
            <person name="Daum C."/>
            <person name="Ramamoorthy G.K."/>
            <person name="Gryganskyi A."/>
            <person name="Culley D."/>
            <person name="Magnuson J.K."/>
            <person name="James T.Y."/>
            <person name="O'Malley M.A."/>
            <person name="Stajich J.E."/>
            <person name="Spatafora J.W."/>
            <person name="Visel A."/>
            <person name="Grigoriev I.V."/>
        </authorList>
    </citation>
    <scope>NUCLEOTIDE SEQUENCE [LARGE SCALE GENOMIC DNA]</scope>
    <source>
        <strain evidence="3 4">CBS 129021</strain>
    </source>
</reference>
<dbReference type="InParanoid" id="A0A1Y2EDC1"/>
<feature type="compositionally biased region" description="Low complexity" evidence="1">
    <location>
        <begin position="144"/>
        <end position="159"/>
    </location>
</feature>
<evidence type="ECO:0000313" key="3">
    <source>
        <dbReference type="EMBL" id="ORY69560.1"/>
    </source>
</evidence>
<dbReference type="OrthoDB" id="5419752at2759"/>
<dbReference type="InterPro" id="IPR039432">
    <property type="entry name" value="SRP9_dom"/>
</dbReference>
<evidence type="ECO:0000313" key="4">
    <source>
        <dbReference type="Proteomes" id="UP000193689"/>
    </source>
</evidence>
<dbReference type="GO" id="GO:0005786">
    <property type="term" value="C:signal recognition particle, endoplasmic reticulum targeting"/>
    <property type="evidence" value="ECO:0007669"/>
    <property type="project" value="TreeGrafter"/>
</dbReference>
<accession>A0A1Y2EDC1</accession>
<sequence>MPYYATSQEWIRQSQLLLEARPTTTRITTKYSLKVPQMRKPKTASSSKPALTPAAAESTAATSSSKPARGSLILKTYDPVSGVTLKYKTSKAAEVSRLIQSLGKLSRPMAGLPELKDEVMTDAPVPAEGGGSGAGTPAVEKSEAAAVGQKPQGAPAQAGGASGGKGKKKKGKK</sequence>
<dbReference type="GO" id="GO:0006614">
    <property type="term" value="P:SRP-dependent cotranslational protein targeting to membrane"/>
    <property type="evidence" value="ECO:0007669"/>
    <property type="project" value="InterPro"/>
</dbReference>
<dbReference type="PANTHER" id="PTHR12834">
    <property type="entry name" value="SIGNAL RECOGNITION PARTICLE 9 KDA PROTEIN"/>
    <property type="match status" value="1"/>
</dbReference>
<feature type="compositionally biased region" description="Low complexity" evidence="1">
    <location>
        <begin position="49"/>
        <end position="68"/>
    </location>
</feature>
<dbReference type="STRING" id="1141098.A0A1Y2EDC1"/>
<gene>
    <name evidence="3" type="ORF">BCR38DRAFT_480744</name>
</gene>
<feature type="region of interest" description="Disordered" evidence="1">
    <location>
        <begin position="35"/>
        <end position="73"/>
    </location>
</feature>
<feature type="domain" description="SRP9" evidence="2">
    <location>
        <begin position="5"/>
        <end position="109"/>
    </location>
</feature>
<dbReference type="InterPro" id="IPR039914">
    <property type="entry name" value="SRP9-like"/>
</dbReference>
<comment type="caution">
    <text evidence="3">The sequence shown here is derived from an EMBL/GenBank/DDBJ whole genome shotgun (WGS) entry which is preliminary data.</text>
</comment>
<feature type="region of interest" description="Disordered" evidence="1">
    <location>
        <begin position="113"/>
        <end position="173"/>
    </location>
</feature>
<dbReference type="PANTHER" id="PTHR12834:SF12">
    <property type="entry name" value="SIGNAL RECOGNITION PARTICLE 9 KDA PROTEIN"/>
    <property type="match status" value="1"/>
</dbReference>
<keyword evidence="4" id="KW-1185">Reference proteome</keyword>